<proteinExistence type="predicted"/>
<name>A0AAV2FYK8_9ROSI</name>
<evidence type="ECO:0000313" key="2">
    <source>
        <dbReference type="EMBL" id="CAL1403484.1"/>
    </source>
</evidence>
<sequence length="140" mass="15965">MARFLGSCTGRPGRLHGRARLQAGRAPHAEEMHGQALKIARPCTWPCKKPEFDLRDTLRFMVHGQNGDMHGRAPWPCESGFPGFKPNSEPKKRELGFGSQTPKGRTLERESDLGTFLELFWRISSPLELGNQAWRWRLKI</sequence>
<keyword evidence="4" id="KW-1185">Reference proteome</keyword>
<dbReference type="AlphaFoldDB" id="A0AAV2FYK8"/>
<organism evidence="2 4">
    <name type="scientific">Linum trigynum</name>
    <dbReference type="NCBI Taxonomy" id="586398"/>
    <lineage>
        <taxon>Eukaryota</taxon>
        <taxon>Viridiplantae</taxon>
        <taxon>Streptophyta</taxon>
        <taxon>Embryophyta</taxon>
        <taxon>Tracheophyta</taxon>
        <taxon>Spermatophyta</taxon>
        <taxon>Magnoliopsida</taxon>
        <taxon>eudicotyledons</taxon>
        <taxon>Gunneridae</taxon>
        <taxon>Pentapetalae</taxon>
        <taxon>rosids</taxon>
        <taxon>fabids</taxon>
        <taxon>Malpighiales</taxon>
        <taxon>Linaceae</taxon>
        <taxon>Linum</taxon>
    </lineage>
</organism>
<evidence type="ECO:0000313" key="4">
    <source>
        <dbReference type="Proteomes" id="UP001497516"/>
    </source>
</evidence>
<gene>
    <name evidence="2" type="ORF">LTRI10_LOCUS43417</name>
    <name evidence="3" type="ORF">LTRI10_LOCUS43419</name>
</gene>
<evidence type="ECO:0000313" key="3">
    <source>
        <dbReference type="EMBL" id="CAL1403486.1"/>
    </source>
</evidence>
<feature type="region of interest" description="Disordered" evidence="1">
    <location>
        <begin position="71"/>
        <end position="108"/>
    </location>
</feature>
<evidence type="ECO:0000256" key="1">
    <source>
        <dbReference type="SAM" id="MobiDB-lite"/>
    </source>
</evidence>
<dbReference type="Proteomes" id="UP001497516">
    <property type="component" value="Chromosome 7"/>
</dbReference>
<reference evidence="2 4" key="1">
    <citation type="submission" date="2024-04" db="EMBL/GenBank/DDBJ databases">
        <authorList>
            <person name="Fracassetti M."/>
        </authorList>
    </citation>
    <scope>NUCLEOTIDE SEQUENCE [LARGE SCALE GENOMIC DNA]</scope>
</reference>
<accession>A0AAV2FYK8</accession>
<protein>
    <submittedName>
        <fullName evidence="2">Uncharacterized protein</fullName>
    </submittedName>
</protein>
<dbReference type="EMBL" id="OZ034820">
    <property type="protein sequence ID" value="CAL1403486.1"/>
    <property type="molecule type" value="Genomic_DNA"/>
</dbReference>
<dbReference type="EMBL" id="OZ034820">
    <property type="protein sequence ID" value="CAL1403484.1"/>
    <property type="molecule type" value="Genomic_DNA"/>
</dbReference>